<sequence length="115" mass="12554">MSHIFSSDLDPILCKSLSALCTSRPHCAGEDASEYCIVFVTQRLVLRNDNIVRFDLVSSIRLDRYPNSAKGSPTAPVRVQEGTRGADSDTGAERMNVSVQDARCNVNFDDDDAAS</sequence>
<name>A0ACC1P0N6_9APHY</name>
<protein>
    <submittedName>
        <fullName evidence="1">Uncharacterized protein</fullName>
    </submittedName>
</protein>
<evidence type="ECO:0000313" key="2">
    <source>
        <dbReference type="Proteomes" id="UP001144978"/>
    </source>
</evidence>
<organism evidence="1 2">
    <name type="scientific">Trametes sanguinea</name>
    <dbReference type="NCBI Taxonomy" id="158606"/>
    <lineage>
        <taxon>Eukaryota</taxon>
        <taxon>Fungi</taxon>
        <taxon>Dikarya</taxon>
        <taxon>Basidiomycota</taxon>
        <taxon>Agaricomycotina</taxon>
        <taxon>Agaricomycetes</taxon>
        <taxon>Polyporales</taxon>
        <taxon>Polyporaceae</taxon>
        <taxon>Trametes</taxon>
    </lineage>
</organism>
<dbReference type="Proteomes" id="UP001144978">
    <property type="component" value="Unassembled WGS sequence"/>
</dbReference>
<reference evidence="1" key="1">
    <citation type="submission" date="2022-08" db="EMBL/GenBank/DDBJ databases">
        <title>Genome Sequence of Pycnoporus sanguineus.</title>
        <authorList>
            <person name="Buettner E."/>
        </authorList>
    </citation>
    <scope>NUCLEOTIDE SEQUENCE</scope>
    <source>
        <strain evidence="1">CG-C14</strain>
    </source>
</reference>
<comment type="caution">
    <text evidence="1">The sequence shown here is derived from an EMBL/GenBank/DDBJ whole genome shotgun (WGS) entry which is preliminary data.</text>
</comment>
<accession>A0ACC1P0N6</accession>
<keyword evidence="2" id="KW-1185">Reference proteome</keyword>
<dbReference type="EMBL" id="JANSHE010003732">
    <property type="protein sequence ID" value="KAJ2984759.1"/>
    <property type="molecule type" value="Genomic_DNA"/>
</dbReference>
<gene>
    <name evidence="1" type="ORF">NUW54_g10390</name>
</gene>
<proteinExistence type="predicted"/>
<evidence type="ECO:0000313" key="1">
    <source>
        <dbReference type="EMBL" id="KAJ2984759.1"/>
    </source>
</evidence>